<evidence type="ECO:0000313" key="2">
    <source>
        <dbReference type="EMBL" id="GMI39738.1"/>
    </source>
</evidence>
<dbReference type="Gene3D" id="3.40.640.10">
    <property type="entry name" value="Type I PLP-dependent aspartate aminotransferase-like (Major domain)"/>
    <property type="match status" value="1"/>
</dbReference>
<keyword evidence="1" id="KW-0732">Signal</keyword>
<sequence>MHSPLLALCAALALLAPPARALLLSATLPRSLAAPASAAASVAAEAPASTFSTFAKDMHTPCPIPAAGIAAATALMESGRLYRYNSPSPAECPVCEVEERLKAYTGHRHCLALNSCGSALYLSLLTAGAKPGDKVATNAFTFGAVPSAIWHAGGEPVYLETADNYVVCPDTLEATLAREEAKGEPVRFLMLSHMRGKIADLPRVAAICKARGVVLLEDCAHSLGVTFDGEHTGHRALSCGVSSQAYKMLNSGEGGFLLTNDAEVYAKAMVYAGCYENLMSKHRDAPPQSVFDKIDVLSIPNLSLRMHGVTAACITPQIDTLDARIKRYNERYARVEKAIRAMDGVRSVPVQLPQVGIVGDSIQFDVLGGANGLRNVEEADRFLELAKERGVTMGRFGHP</sequence>
<evidence type="ECO:0000313" key="3">
    <source>
        <dbReference type="Proteomes" id="UP001165060"/>
    </source>
</evidence>
<dbReference type="PANTHER" id="PTHR30244">
    <property type="entry name" value="TRANSAMINASE"/>
    <property type="match status" value="1"/>
</dbReference>
<gene>
    <name evidence="2" type="ORF">TeGR_g7338</name>
</gene>
<dbReference type="InterPro" id="IPR000653">
    <property type="entry name" value="DegT/StrS_aminotransferase"/>
</dbReference>
<dbReference type="InterPro" id="IPR015424">
    <property type="entry name" value="PyrdxlP-dep_Trfase"/>
</dbReference>
<dbReference type="PANTHER" id="PTHR30244:SF34">
    <property type="entry name" value="DTDP-4-AMINO-4,6-DIDEOXYGALACTOSE TRANSAMINASE"/>
    <property type="match status" value="1"/>
</dbReference>
<proteinExistence type="predicted"/>
<evidence type="ECO:0000256" key="1">
    <source>
        <dbReference type="SAM" id="SignalP"/>
    </source>
</evidence>
<reference evidence="2 3" key="1">
    <citation type="journal article" date="2023" name="Commun. Biol.">
        <title>Genome analysis of Parmales, the sister group of diatoms, reveals the evolutionary specialization of diatoms from phago-mixotrophs to photoautotrophs.</title>
        <authorList>
            <person name="Ban H."/>
            <person name="Sato S."/>
            <person name="Yoshikawa S."/>
            <person name="Yamada K."/>
            <person name="Nakamura Y."/>
            <person name="Ichinomiya M."/>
            <person name="Sato N."/>
            <person name="Blanc-Mathieu R."/>
            <person name="Endo H."/>
            <person name="Kuwata A."/>
            <person name="Ogata H."/>
        </authorList>
    </citation>
    <scope>NUCLEOTIDE SEQUENCE [LARGE SCALE GENOMIC DNA]</scope>
</reference>
<feature type="signal peptide" evidence="1">
    <location>
        <begin position="1"/>
        <end position="21"/>
    </location>
</feature>
<dbReference type="EMBL" id="BRYB01000889">
    <property type="protein sequence ID" value="GMI39738.1"/>
    <property type="molecule type" value="Genomic_DNA"/>
</dbReference>
<dbReference type="Proteomes" id="UP001165060">
    <property type="component" value="Unassembled WGS sequence"/>
</dbReference>
<keyword evidence="3" id="KW-1185">Reference proteome</keyword>
<dbReference type="Pfam" id="PF01041">
    <property type="entry name" value="DegT_DnrJ_EryC1"/>
    <property type="match status" value="1"/>
</dbReference>
<protein>
    <submittedName>
        <fullName evidence="2">Uncharacterized protein</fullName>
    </submittedName>
</protein>
<accession>A0ABQ6N3V4</accession>
<comment type="caution">
    <text evidence="2">The sequence shown here is derived from an EMBL/GenBank/DDBJ whole genome shotgun (WGS) entry which is preliminary data.</text>
</comment>
<dbReference type="SUPFAM" id="SSF53383">
    <property type="entry name" value="PLP-dependent transferases"/>
    <property type="match status" value="1"/>
</dbReference>
<organism evidence="2 3">
    <name type="scientific">Tetraparma gracilis</name>
    <dbReference type="NCBI Taxonomy" id="2962635"/>
    <lineage>
        <taxon>Eukaryota</taxon>
        <taxon>Sar</taxon>
        <taxon>Stramenopiles</taxon>
        <taxon>Ochrophyta</taxon>
        <taxon>Bolidophyceae</taxon>
        <taxon>Parmales</taxon>
        <taxon>Triparmaceae</taxon>
        <taxon>Tetraparma</taxon>
    </lineage>
</organism>
<dbReference type="InterPro" id="IPR015421">
    <property type="entry name" value="PyrdxlP-dep_Trfase_major"/>
</dbReference>
<name>A0ABQ6N3V4_9STRA</name>
<feature type="chain" id="PRO_5045046525" evidence="1">
    <location>
        <begin position="22"/>
        <end position="399"/>
    </location>
</feature>